<name>A0AAN8X2L8_HALRR</name>
<keyword evidence="1" id="KW-0732">Signal</keyword>
<sequence>MKNFMITVLLMVLSSSKSWASPTPVAAGSTDITSLSAESSKPIDYDQAPGAIADILTAVSDLMLWIREFESRQFDKRPEKFVALFPDFVRRTVEANARLEGRPVRMDERDFIKQIKGMEDIVREHSKEFQIEAQKIYRAQGV</sequence>
<feature type="signal peptide" evidence="1">
    <location>
        <begin position="1"/>
        <end position="20"/>
    </location>
</feature>
<evidence type="ECO:0000313" key="2">
    <source>
        <dbReference type="EMBL" id="KAK7073113.1"/>
    </source>
</evidence>
<protein>
    <submittedName>
        <fullName evidence="2">Uncharacterized protein</fullName>
    </submittedName>
</protein>
<dbReference type="AlphaFoldDB" id="A0AAN8X2L8"/>
<reference evidence="2 3" key="1">
    <citation type="submission" date="2023-11" db="EMBL/GenBank/DDBJ databases">
        <title>Halocaridina rubra genome assembly.</title>
        <authorList>
            <person name="Smith C."/>
        </authorList>
    </citation>
    <scope>NUCLEOTIDE SEQUENCE [LARGE SCALE GENOMIC DNA]</scope>
    <source>
        <strain evidence="2">EP-1</strain>
        <tissue evidence="2">Whole</tissue>
    </source>
</reference>
<feature type="chain" id="PRO_5042921260" evidence="1">
    <location>
        <begin position="21"/>
        <end position="142"/>
    </location>
</feature>
<dbReference type="Proteomes" id="UP001381693">
    <property type="component" value="Unassembled WGS sequence"/>
</dbReference>
<evidence type="ECO:0000313" key="3">
    <source>
        <dbReference type="Proteomes" id="UP001381693"/>
    </source>
</evidence>
<organism evidence="2 3">
    <name type="scientific">Halocaridina rubra</name>
    <name type="common">Hawaiian red shrimp</name>
    <dbReference type="NCBI Taxonomy" id="373956"/>
    <lineage>
        <taxon>Eukaryota</taxon>
        <taxon>Metazoa</taxon>
        <taxon>Ecdysozoa</taxon>
        <taxon>Arthropoda</taxon>
        <taxon>Crustacea</taxon>
        <taxon>Multicrustacea</taxon>
        <taxon>Malacostraca</taxon>
        <taxon>Eumalacostraca</taxon>
        <taxon>Eucarida</taxon>
        <taxon>Decapoda</taxon>
        <taxon>Pleocyemata</taxon>
        <taxon>Caridea</taxon>
        <taxon>Atyoidea</taxon>
        <taxon>Atyidae</taxon>
        <taxon>Halocaridina</taxon>
    </lineage>
</organism>
<keyword evidence="3" id="KW-1185">Reference proteome</keyword>
<proteinExistence type="predicted"/>
<evidence type="ECO:0000256" key="1">
    <source>
        <dbReference type="SAM" id="SignalP"/>
    </source>
</evidence>
<comment type="caution">
    <text evidence="2">The sequence shown here is derived from an EMBL/GenBank/DDBJ whole genome shotgun (WGS) entry which is preliminary data.</text>
</comment>
<gene>
    <name evidence="2" type="ORF">SK128_013394</name>
</gene>
<dbReference type="EMBL" id="JAXCGZ010013253">
    <property type="protein sequence ID" value="KAK7073113.1"/>
    <property type="molecule type" value="Genomic_DNA"/>
</dbReference>
<accession>A0AAN8X2L8</accession>